<gene>
    <name evidence="1" type="ORF">MTR67_048711</name>
</gene>
<dbReference type="Proteomes" id="UP001234989">
    <property type="component" value="Chromosome 11"/>
</dbReference>
<protein>
    <submittedName>
        <fullName evidence="1">Uncharacterized protein</fullName>
    </submittedName>
</protein>
<evidence type="ECO:0000313" key="2">
    <source>
        <dbReference type="Proteomes" id="UP001234989"/>
    </source>
</evidence>
<reference evidence="1" key="1">
    <citation type="submission" date="2023-08" db="EMBL/GenBank/DDBJ databases">
        <title>A de novo genome assembly of Solanum verrucosum Schlechtendal, a Mexican diploid species geographically isolated from the other diploid A-genome species in potato relatives.</title>
        <authorList>
            <person name="Hosaka K."/>
        </authorList>
    </citation>
    <scope>NUCLEOTIDE SEQUENCE</scope>
    <source>
        <tissue evidence="1">Young leaves</tissue>
    </source>
</reference>
<proteinExistence type="predicted"/>
<dbReference type="AlphaFoldDB" id="A0AAF0V1X6"/>
<organism evidence="1 2">
    <name type="scientific">Solanum verrucosum</name>
    <dbReference type="NCBI Taxonomy" id="315347"/>
    <lineage>
        <taxon>Eukaryota</taxon>
        <taxon>Viridiplantae</taxon>
        <taxon>Streptophyta</taxon>
        <taxon>Embryophyta</taxon>
        <taxon>Tracheophyta</taxon>
        <taxon>Spermatophyta</taxon>
        <taxon>Magnoliopsida</taxon>
        <taxon>eudicotyledons</taxon>
        <taxon>Gunneridae</taxon>
        <taxon>Pentapetalae</taxon>
        <taxon>asterids</taxon>
        <taxon>lamiids</taxon>
        <taxon>Solanales</taxon>
        <taxon>Solanaceae</taxon>
        <taxon>Solanoideae</taxon>
        <taxon>Solaneae</taxon>
        <taxon>Solanum</taxon>
    </lineage>
</organism>
<sequence>MEDYFESQRHLLDYAWESF</sequence>
<evidence type="ECO:0000313" key="1">
    <source>
        <dbReference type="EMBL" id="WMV55326.1"/>
    </source>
</evidence>
<name>A0AAF0V1X6_SOLVR</name>
<dbReference type="EMBL" id="CP133622">
    <property type="protein sequence ID" value="WMV55326.1"/>
    <property type="molecule type" value="Genomic_DNA"/>
</dbReference>
<keyword evidence="2" id="KW-1185">Reference proteome</keyword>
<accession>A0AAF0V1X6</accession>